<dbReference type="PROSITE" id="PS51037">
    <property type="entry name" value="YEATS"/>
    <property type="match status" value="1"/>
</dbReference>
<sequence length="264" mass="30123">MKVKTITKRVQVVTEHEIMKSAKPVSGHPIRKWKLSVYGLDDNNERVSMEYVDKVEYILHPSFTNPRRVTSKPPFSLQEKGWGEFDMQVILHFIDKTTFPLVHDLNFRSSHYEVPHVVTFNNPKGVLLKVLEGEKLPGEEETSIPENNTLVKDKRISSTKGKSSRKKPKAESDMGISSLASISPEKEKRLGSISCERLAEKLYKLSGSDILDVVNFVKERRGKGTYVNEEVEGEFHFDLYTLTDSCLKDLNELVDSKLKALETR</sequence>
<proteinExistence type="predicted"/>
<feature type="domain" description="YEATS" evidence="4">
    <location>
        <begin position="1"/>
        <end position="134"/>
    </location>
</feature>
<organism evidence="5 6">
    <name type="scientific">Basidiobolus ranarum</name>
    <dbReference type="NCBI Taxonomy" id="34480"/>
    <lineage>
        <taxon>Eukaryota</taxon>
        <taxon>Fungi</taxon>
        <taxon>Fungi incertae sedis</taxon>
        <taxon>Zoopagomycota</taxon>
        <taxon>Entomophthoromycotina</taxon>
        <taxon>Basidiobolomycetes</taxon>
        <taxon>Basidiobolales</taxon>
        <taxon>Basidiobolaceae</taxon>
        <taxon>Basidiobolus</taxon>
    </lineage>
</organism>
<dbReference type="CDD" id="cd16905">
    <property type="entry name" value="YEATS_Taf14_like"/>
    <property type="match status" value="1"/>
</dbReference>
<dbReference type="Gene3D" id="2.60.40.1970">
    <property type="entry name" value="YEATS domain"/>
    <property type="match status" value="1"/>
</dbReference>
<dbReference type="Pfam" id="PF03366">
    <property type="entry name" value="YEATS"/>
    <property type="match status" value="1"/>
</dbReference>
<gene>
    <name evidence="5" type="primary">tfg3_2</name>
    <name evidence="5" type="ORF">K7432_007199</name>
</gene>
<evidence type="ECO:0000256" key="2">
    <source>
        <dbReference type="PROSITE-ProRule" id="PRU00376"/>
    </source>
</evidence>
<dbReference type="InterPro" id="IPR038336">
    <property type="entry name" value="NET_sf"/>
</dbReference>
<dbReference type="InterPro" id="IPR005033">
    <property type="entry name" value="YEATS"/>
</dbReference>
<evidence type="ECO:0000256" key="3">
    <source>
        <dbReference type="SAM" id="MobiDB-lite"/>
    </source>
</evidence>
<accession>A0ABR2W0G0</accession>
<evidence type="ECO:0000313" key="5">
    <source>
        <dbReference type="EMBL" id="KAK9712363.1"/>
    </source>
</evidence>
<protein>
    <submittedName>
        <fullName evidence="5">Transcription factor TFIIF complex subunit Tfg3</fullName>
    </submittedName>
</protein>
<dbReference type="Gene3D" id="1.20.1270.220">
    <property type="match status" value="1"/>
</dbReference>
<dbReference type="InterPro" id="IPR038704">
    <property type="entry name" value="YEAST_sf"/>
</dbReference>
<comment type="subcellular location">
    <subcellularLocation>
        <location evidence="2">Nucleus</location>
    </subcellularLocation>
</comment>
<evidence type="ECO:0000313" key="6">
    <source>
        <dbReference type="Proteomes" id="UP001479436"/>
    </source>
</evidence>
<dbReference type="InterPro" id="IPR027353">
    <property type="entry name" value="NET_dom"/>
</dbReference>
<dbReference type="PANTHER" id="PTHR23195">
    <property type="entry name" value="YEATS DOMAIN"/>
    <property type="match status" value="1"/>
</dbReference>
<dbReference type="Pfam" id="PF17035">
    <property type="entry name" value="BET"/>
    <property type="match status" value="1"/>
</dbReference>
<evidence type="ECO:0000256" key="1">
    <source>
        <dbReference type="ARBA" id="ARBA00023242"/>
    </source>
</evidence>
<dbReference type="EMBL" id="JASJQH010007222">
    <property type="protein sequence ID" value="KAK9712363.1"/>
    <property type="molecule type" value="Genomic_DNA"/>
</dbReference>
<dbReference type="Proteomes" id="UP001479436">
    <property type="component" value="Unassembled WGS sequence"/>
</dbReference>
<keyword evidence="6" id="KW-1185">Reference proteome</keyword>
<comment type="caution">
    <text evidence="5">The sequence shown here is derived from an EMBL/GenBank/DDBJ whole genome shotgun (WGS) entry which is preliminary data.</text>
</comment>
<evidence type="ECO:0000259" key="4">
    <source>
        <dbReference type="PROSITE" id="PS51037"/>
    </source>
</evidence>
<name>A0ABR2W0G0_9FUNG</name>
<reference evidence="5 6" key="1">
    <citation type="submission" date="2023-04" db="EMBL/GenBank/DDBJ databases">
        <title>Genome of Basidiobolus ranarum AG-B5.</title>
        <authorList>
            <person name="Stajich J.E."/>
            <person name="Carter-House D."/>
            <person name="Gryganskyi A."/>
        </authorList>
    </citation>
    <scope>NUCLEOTIDE SEQUENCE [LARGE SCALE GENOMIC DNA]</scope>
    <source>
        <strain evidence="5 6">AG-B5</strain>
    </source>
</reference>
<feature type="region of interest" description="Disordered" evidence="3">
    <location>
        <begin position="137"/>
        <end position="178"/>
    </location>
</feature>
<dbReference type="InterPro" id="IPR055129">
    <property type="entry name" value="YEATS_dom"/>
</dbReference>
<keyword evidence="1 2" id="KW-0539">Nucleus</keyword>